<organism evidence="2 3">
    <name type="scientific">Tsuneonella litorea</name>
    <dbReference type="NCBI Taxonomy" id="2976475"/>
    <lineage>
        <taxon>Bacteria</taxon>
        <taxon>Pseudomonadati</taxon>
        <taxon>Pseudomonadota</taxon>
        <taxon>Alphaproteobacteria</taxon>
        <taxon>Sphingomonadales</taxon>
        <taxon>Erythrobacteraceae</taxon>
        <taxon>Tsuneonella</taxon>
    </lineage>
</organism>
<evidence type="ECO:0000313" key="3">
    <source>
        <dbReference type="Proteomes" id="UP001142648"/>
    </source>
</evidence>
<comment type="caution">
    <text evidence="2">The sequence shown here is derived from an EMBL/GenBank/DDBJ whole genome shotgun (WGS) entry which is preliminary data.</text>
</comment>
<evidence type="ECO:0000256" key="1">
    <source>
        <dbReference type="SAM" id="Phobius"/>
    </source>
</evidence>
<dbReference type="AlphaFoldDB" id="A0A9X2W2A0"/>
<name>A0A9X2W2A0_9SPHN</name>
<dbReference type="RefSeq" id="WP_259962131.1">
    <property type="nucleotide sequence ID" value="NZ_JAOAMV010000004.1"/>
</dbReference>
<dbReference type="Pfam" id="PF01944">
    <property type="entry name" value="SpoIIM"/>
    <property type="match status" value="1"/>
</dbReference>
<dbReference type="PANTHER" id="PTHR35337:SF1">
    <property type="entry name" value="SLR1478 PROTEIN"/>
    <property type="match status" value="1"/>
</dbReference>
<dbReference type="InterPro" id="IPR002798">
    <property type="entry name" value="SpoIIM-like"/>
</dbReference>
<dbReference type="Proteomes" id="UP001142648">
    <property type="component" value="Unassembled WGS sequence"/>
</dbReference>
<keyword evidence="3" id="KW-1185">Reference proteome</keyword>
<keyword evidence="1" id="KW-1133">Transmembrane helix</keyword>
<protein>
    <submittedName>
        <fullName evidence="2">Stage II sporulation protein M</fullName>
    </submittedName>
</protein>
<accession>A0A9X2W2A0</accession>
<gene>
    <name evidence="2" type="ORF">N0B51_09705</name>
</gene>
<evidence type="ECO:0000313" key="2">
    <source>
        <dbReference type="EMBL" id="MCT2559258.1"/>
    </source>
</evidence>
<feature type="transmembrane region" description="Helical" evidence="1">
    <location>
        <begin position="194"/>
        <end position="215"/>
    </location>
</feature>
<reference evidence="2" key="1">
    <citation type="submission" date="2022-09" db="EMBL/GenBank/DDBJ databases">
        <title>The genome sequence of Tsuneonella sp. YG55.</title>
        <authorList>
            <person name="Liu Y."/>
        </authorList>
    </citation>
    <scope>NUCLEOTIDE SEQUENCE</scope>
    <source>
        <strain evidence="2">YG55</strain>
    </source>
</reference>
<proteinExistence type="predicted"/>
<sequence length="344" mass="36797">MSGRALEQGALEAAVLRSDRFRIAREEDWTRLEAIVTAMERGRLRKLSDEDVLALPALYRTAASSLAVARATSLDAATLAYLEGLVRRAWYQVYGPRQGFARWFAGFLGGGLSAAVRGIWLDISIALAVMIAGLASGWLLVSGDEGWYWTLVPTQFTDTRVPGASREVLLQALGTEETAAGLTGFAAFLFQNNAGVAILAFALGFAFGIPTLMLLLREMATLGAMLWLFSTRDLTIDFVAWLSVHGTTELLAILLAGAAGLHVGRAMAFPGDRSIPAATAAAGRRAATVMAGVVLMLVVAAVLEAFPRQLVGETWERLTIGGTMLAGWLAYFFAFRRRPAGGAP</sequence>
<feature type="transmembrane region" description="Helical" evidence="1">
    <location>
        <begin position="119"/>
        <end position="141"/>
    </location>
</feature>
<dbReference type="PANTHER" id="PTHR35337">
    <property type="entry name" value="SLR1478 PROTEIN"/>
    <property type="match status" value="1"/>
</dbReference>
<keyword evidence="1" id="KW-0812">Transmembrane</keyword>
<dbReference type="EMBL" id="JAOAMV010000004">
    <property type="protein sequence ID" value="MCT2559258.1"/>
    <property type="molecule type" value="Genomic_DNA"/>
</dbReference>
<feature type="transmembrane region" description="Helical" evidence="1">
    <location>
        <begin position="289"/>
        <end position="306"/>
    </location>
</feature>
<feature type="transmembrane region" description="Helical" evidence="1">
    <location>
        <begin position="318"/>
        <end position="335"/>
    </location>
</feature>
<keyword evidence="1" id="KW-0472">Membrane</keyword>